<reference evidence="2 3" key="1">
    <citation type="submission" date="2015-03" db="EMBL/GenBank/DDBJ databases">
        <title>Genomics and transcriptomics of the oil-accumulating basidiomycete yeast T. oleaginosus allow insights into substrate utilization and the diverse evolutionary trajectories of mating systems in fungi.</title>
        <authorList>
            <consortium name="DOE Joint Genome Institute"/>
            <person name="Kourist R."/>
            <person name="Kracht O."/>
            <person name="Bracharz F."/>
            <person name="Lipzen A."/>
            <person name="Nolan M."/>
            <person name="Ohm R."/>
            <person name="Grigoriev I."/>
            <person name="Sun S."/>
            <person name="Heitman J."/>
            <person name="Bruck T."/>
            <person name="Nowrousian M."/>
        </authorList>
    </citation>
    <scope>NUCLEOTIDE SEQUENCE [LARGE SCALE GENOMIC DNA]</scope>
    <source>
        <strain evidence="2 3">IBC0246</strain>
    </source>
</reference>
<evidence type="ECO:0000313" key="2">
    <source>
        <dbReference type="EMBL" id="KLT39329.1"/>
    </source>
</evidence>
<organism evidence="2 3">
    <name type="scientific">Cutaneotrichosporon oleaginosum</name>
    <dbReference type="NCBI Taxonomy" id="879819"/>
    <lineage>
        <taxon>Eukaryota</taxon>
        <taxon>Fungi</taxon>
        <taxon>Dikarya</taxon>
        <taxon>Basidiomycota</taxon>
        <taxon>Agaricomycotina</taxon>
        <taxon>Tremellomycetes</taxon>
        <taxon>Trichosporonales</taxon>
        <taxon>Trichosporonaceae</taxon>
        <taxon>Cutaneotrichosporon</taxon>
    </lineage>
</organism>
<dbReference type="Gene3D" id="1.10.10.60">
    <property type="entry name" value="Homeodomain-like"/>
    <property type="match status" value="1"/>
</dbReference>
<evidence type="ECO:0000256" key="1">
    <source>
        <dbReference type="SAM" id="MobiDB-lite"/>
    </source>
</evidence>
<evidence type="ECO:0000313" key="3">
    <source>
        <dbReference type="Proteomes" id="UP000053611"/>
    </source>
</evidence>
<sequence>MPRTHAISPSTPATTDEDTKPDVRRNTNDAAPEADVNTGKRRRLETNPTTTSGPRNRAWTADEYLALFESVSKSGAGAKAFSEVPGRTPRQAAGAWRPTSVMPSSPSRTPAPRASGIKATVGKRGARPSSSSSADTKPSLPHQSTNSEASNYTPSSDDEKPQVKGKRKRASGPSAKATARAWTGEEYAQLFEHVVAHGANSKSFAEAVPGRTKQQSSMAWRQVVRPRCHEMLLAKGKRS</sequence>
<proteinExistence type="predicted"/>
<feature type="region of interest" description="Disordered" evidence="1">
    <location>
        <begin position="76"/>
        <end position="179"/>
    </location>
</feature>
<feature type="region of interest" description="Disordered" evidence="1">
    <location>
        <begin position="1"/>
        <end position="58"/>
    </location>
</feature>
<evidence type="ECO:0008006" key="4">
    <source>
        <dbReference type="Google" id="ProtNLM"/>
    </source>
</evidence>
<dbReference type="OrthoDB" id="2563604at2759"/>
<dbReference type="RefSeq" id="XP_018275820.1">
    <property type="nucleotide sequence ID" value="XM_018426979.1"/>
</dbReference>
<gene>
    <name evidence="2" type="ORF">CC85DRAFT_330816</name>
</gene>
<dbReference type="Proteomes" id="UP000053611">
    <property type="component" value="Unassembled WGS sequence"/>
</dbReference>
<protein>
    <recommendedName>
        <fullName evidence="4">Myb-like domain-containing protein</fullName>
    </recommendedName>
</protein>
<feature type="compositionally biased region" description="Basic and acidic residues" evidence="1">
    <location>
        <begin position="17"/>
        <end position="27"/>
    </location>
</feature>
<name>A0A0J1AVL7_9TREE</name>
<accession>A0A0J1AVL7</accession>
<dbReference type="EMBL" id="KQ087262">
    <property type="protein sequence ID" value="KLT39329.1"/>
    <property type="molecule type" value="Genomic_DNA"/>
</dbReference>
<feature type="compositionally biased region" description="Low complexity" evidence="1">
    <location>
        <begin position="103"/>
        <end position="115"/>
    </location>
</feature>
<feature type="compositionally biased region" description="Polar residues" evidence="1">
    <location>
        <begin position="141"/>
        <end position="155"/>
    </location>
</feature>
<dbReference type="AlphaFoldDB" id="A0A0J1AVL7"/>
<keyword evidence="3" id="KW-1185">Reference proteome</keyword>
<dbReference type="GeneID" id="28987582"/>